<dbReference type="Gene3D" id="3.10.10.10">
    <property type="entry name" value="HIV Type 1 Reverse Transcriptase, subunit A, domain 1"/>
    <property type="match status" value="1"/>
</dbReference>
<dbReference type="GO" id="GO:0004519">
    <property type="term" value="F:endonuclease activity"/>
    <property type="evidence" value="ECO:0007669"/>
    <property type="project" value="UniProtKB-KW"/>
</dbReference>
<dbReference type="Pfam" id="PF00078">
    <property type="entry name" value="RVT_1"/>
    <property type="match status" value="1"/>
</dbReference>
<dbReference type="Pfam" id="PF00665">
    <property type="entry name" value="rve"/>
    <property type="match status" value="1"/>
</dbReference>
<accession>A0A388LPI9</accession>
<dbReference type="InterPro" id="IPR050951">
    <property type="entry name" value="Retrovirus_Pol_polyprotein"/>
</dbReference>
<keyword evidence="9" id="KW-0175">Coiled coil</keyword>
<keyword evidence="14" id="KW-1185">Reference proteome</keyword>
<organism evidence="13 14">
    <name type="scientific">Chara braunii</name>
    <name type="common">Braun's stonewort</name>
    <dbReference type="NCBI Taxonomy" id="69332"/>
    <lineage>
        <taxon>Eukaryota</taxon>
        <taxon>Viridiplantae</taxon>
        <taxon>Streptophyta</taxon>
        <taxon>Charophyceae</taxon>
        <taxon>Charales</taxon>
        <taxon>Characeae</taxon>
        <taxon>Chara</taxon>
    </lineage>
</organism>
<dbReference type="PANTHER" id="PTHR37984:SF5">
    <property type="entry name" value="PROTEIN NYNRIN-LIKE"/>
    <property type="match status" value="1"/>
</dbReference>
<keyword evidence="5" id="KW-0255">Endonuclease</keyword>
<evidence type="ECO:0000256" key="10">
    <source>
        <dbReference type="SAM" id="MobiDB-lite"/>
    </source>
</evidence>
<dbReference type="InterPro" id="IPR043502">
    <property type="entry name" value="DNA/RNA_pol_sf"/>
</dbReference>
<dbReference type="InterPro" id="IPR041577">
    <property type="entry name" value="RT_RNaseH_2"/>
</dbReference>
<comment type="caution">
    <text evidence="13">The sequence shown here is derived from an EMBL/GenBank/DDBJ whole genome shotgun (WGS) entry which is preliminary data.</text>
</comment>
<keyword evidence="7" id="KW-0695">RNA-directed DNA polymerase</keyword>
<feature type="region of interest" description="Disordered" evidence="10">
    <location>
        <begin position="1"/>
        <end position="64"/>
    </location>
</feature>
<evidence type="ECO:0000256" key="6">
    <source>
        <dbReference type="ARBA" id="ARBA00022801"/>
    </source>
</evidence>
<dbReference type="Gene3D" id="3.30.420.10">
    <property type="entry name" value="Ribonuclease H-like superfamily/Ribonuclease H"/>
    <property type="match status" value="1"/>
</dbReference>
<dbReference type="GO" id="GO:0008233">
    <property type="term" value="F:peptidase activity"/>
    <property type="evidence" value="ECO:0007669"/>
    <property type="project" value="UniProtKB-KW"/>
</dbReference>
<proteinExistence type="predicted"/>
<keyword evidence="1" id="KW-0645">Protease</keyword>
<dbReference type="Gene3D" id="3.30.70.270">
    <property type="match status" value="2"/>
</dbReference>
<keyword evidence="6" id="KW-0378">Hydrolase</keyword>
<evidence type="ECO:0000256" key="4">
    <source>
        <dbReference type="ARBA" id="ARBA00022722"/>
    </source>
</evidence>
<reference evidence="13 14" key="1">
    <citation type="journal article" date="2018" name="Cell">
        <title>The Chara Genome: Secondary Complexity and Implications for Plant Terrestrialization.</title>
        <authorList>
            <person name="Nishiyama T."/>
            <person name="Sakayama H."/>
            <person name="Vries J.D."/>
            <person name="Buschmann H."/>
            <person name="Saint-Marcoux D."/>
            <person name="Ullrich K.K."/>
            <person name="Haas F.B."/>
            <person name="Vanderstraeten L."/>
            <person name="Becker D."/>
            <person name="Lang D."/>
            <person name="Vosolsobe S."/>
            <person name="Rombauts S."/>
            <person name="Wilhelmsson P.K.I."/>
            <person name="Janitza P."/>
            <person name="Kern R."/>
            <person name="Heyl A."/>
            <person name="Rumpler F."/>
            <person name="Villalobos L.I.A.C."/>
            <person name="Clay J.M."/>
            <person name="Skokan R."/>
            <person name="Toyoda A."/>
            <person name="Suzuki Y."/>
            <person name="Kagoshima H."/>
            <person name="Schijlen E."/>
            <person name="Tajeshwar N."/>
            <person name="Catarino B."/>
            <person name="Hetherington A.J."/>
            <person name="Saltykova A."/>
            <person name="Bonnot C."/>
            <person name="Breuninger H."/>
            <person name="Symeonidi A."/>
            <person name="Radhakrishnan G.V."/>
            <person name="Van Nieuwerburgh F."/>
            <person name="Deforce D."/>
            <person name="Chang C."/>
            <person name="Karol K.G."/>
            <person name="Hedrich R."/>
            <person name="Ulvskov P."/>
            <person name="Glockner G."/>
            <person name="Delwiche C.F."/>
            <person name="Petrasek J."/>
            <person name="Van de Peer Y."/>
            <person name="Friml J."/>
            <person name="Beilby M."/>
            <person name="Dolan L."/>
            <person name="Kohara Y."/>
            <person name="Sugano S."/>
            <person name="Fujiyama A."/>
            <person name="Delaux P.-M."/>
            <person name="Quint M."/>
            <person name="TheiBen G."/>
            <person name="Hagemann M."/>
            <person name="Harholt J."/>
            <person name="Dunand C."/>
            <person name="Zachgo S."/>
            <person name="Langdale J."/>
            <person name="Maumus F."/>
            <person name="Straeten D.V.D."/>
            <person name="Gould S.B."/>
            <person name="Rensing S.A."/>
        </authorList>
    </citation>
    <scope>NUCLEOTIDE SEQUENCE [LARGE SCALE GENOMIC DNA]</scope>
    <source>
        <strain evidence="13 14">S276</strain>
    </source>
</reference>
<dbReference type="InterPro" id="IPR012337">
    <property type="entry name" value="RNaseH-like_sf"/>
</dbReference>
<evidence type="ECO:0000313" key="13">
    <source>
        <dbReference type="EMBL" id="GBG84145.1"/>
    </source>
</evidence>
<keyword evidence="3" id="KW-0548">Nucleotidyltransferase</keyword>
<evidence type="ECO:0000313" key="14">
    <source>
        <dbReference type="Proteomes" id="UP000265515"/>
    </source>
</evidence>
<protein>
    <recommendedName>
        <fullName evidence="15">Integrase catalytic domain-containing protein</fullName>
    </recommendedName>
</protein>
<dbReference type="FunFam" id="1.10.340.70:FF:000001">
    <property type="entry name" value="Retrovirus-related Pol polyprotein from transposon gypsy-like Protein"/>
    <property type="match status" value="1"/>
</dbReference>
<sequence length="904" mass="103937">MSDREEQQPDDRILRSARRPVAHLALGPEGDRHLFRQLRERQQQQRRARAAEASRALEGVGSEAGNVEASEGGVVAVVAQKGEPVKMPPEIEGVVAKYPDLFEEPIGVVEREVVHAIEIIPGSSIPKGKIYRMSPGELNELRRQLKELVEKGWIWPSVSPYGSPVLFIPKKEGTLRMSIDYRGLNAITVKNREPLPRIDDLLDRVQGCRYFRKIDLKSGYHQIAIRPEDQHKTAFQTRYGLYEFVVMPFGLCNAPSTFQHAMNRIFHDYLDKFVIVYLDDILIFSKTFEEHVAHLDKVLSLLPQHKFKINGEKCEFGRTRVLYLGHEISTKGLKPDDAKVATIRDWPRPQYVTEMRSFLGMTGYYRTFVKNYSIVAAPLTDLTRLDTPWEWTDECEAAFRYLKHALTHYKVLKLPDPDKPFIVTTDASQYGIGAVLAHQEGPKLRHVEYMSKKMSSQKLAKSTYEKELYAVYKALTHWRHYLLGRFFILKTDHQTLRWIRTQPMLSDALKRWIEVIEQYDFDPQYLKGEHNKVADALSRTPDFSGALITEFDLTADNVTQSLVEAYREDQFMSEIIRRLQAKDKKTSAEFELVNDLLFLEKAGNKRLCVPNSESLRSLFLGECHDATGHFGYKKTAANLLQRFWWPTMVRHAQLYVETCQVCQRDKPRTQAPLGLLMPLPIPERPGESLSMDFMETLITSKSGMRYIYVIVDRFSKFARLVAMPATTKTEYVIKMFKENWVRDFGLPKSIASDRDVRFTSEVLKATIAEQGTHLQMTSGNHPESNGQAEQLNRAVQHLLRHCIKLNQVDWDEKLALIASLYNNAVHSATGVSPNSLLLTFKPRLPLDFLPENQTTAAPGTLEFAYRYEQKMQQAVEQMQKAQAAMIESENRHRRPSRFQVGDRV</sequence>
<feature type="compositionally biased region" description="Low complexity" evidence="10">
    <location>
        <begin position="51"/>
        <end position="64"/>
    </location>
</feature>
<dbReference type="PROSITE" id="PS50994">
    <property type="entry name" value="INTEGRASE"/>
    <property type="match status" value="1"/>
</dbReference>
<keyword evidence="2" id="KW-0808">Transferase</keyword>
<dbReference type="GO" id="GO:0015074">
    <property type="term" value="P:DNA integration"/>
    <property type="evidence" value="ECO:0007669"/>
    <property type="project" value="InterPro"/>
</dbReference>
<keyword evidence="8" id="KW-0511">Multifunctional enzyme</keyword>
<dbReference type="AlphaFoldDB" id="A0A388LPI9"/>
<dbReference type="CDD" id="cd09274">
    <property type="entry name" value="RNase_HI_RT_Ty3"/>
    <property type="match status" value="1"/>
</dbReference>
<evidence type="ECO:0000256" key="2">
    <source>
        <dbReference type="ARBA" id="ARBA00022679"/>
    </source>
</evidence>
<feature type="domain" description="Reverse transcriptase" evidence="11">
    <location>
        <begin position="149"/>
        <end position="328"/>
    </location>
</feature>
<feature type="coiled-coil region" evidence="9">
    <location>
        <begin position="864"/>
        <end position="891"/>
    </location>
</feature>
<evidence type="ECO:0000256" key="7">
    <source>
        <dbReference type="ARBA" id="ARBA00022918"/>
    </source>
</evidence>
<evidence type="ECO:0000259" key="12">
    <source>
        <dbReference type="PROSITE" id="PS50994"/>
    </source>
</evidence>
<dbReference type="InterPro" id="IPR041588">
    <property type="entry name" value="Integrase_H2C2"/>
</dbReference>
<dbReference type="SUPFAM" id="SSF53098">
    <property type="entry name" value="Ribonuclease H-like"/>
    <property type="match status" value="1"/>
</dbReference>
<dbReference type="InterPro" id="IPR036397">
    <property type="entry name" value="RNaseH_sf"/>
</dbReference>
<keyword evidence="4" id="KW-0540">Nuclease</keyword>
<evidence type="ECO:0000256" key="9">
    <source>
        <dbReference type="SAM" id="Coils"/>
    </source>
</evidence>
<dbReference type="PANTHER" id="PTHR37984">
    <property type="entry name" value="PROTEIN CBG26694"/>
    <property type="match status" value="1"/>
</dbReference>
<feature type="domain" description="Integrase catalytic" evidence="12">
    <location>
        <begin position="681"/>
        <end position="841"/>
    </location>
</feature>
<evidence type="ECO:0000259" key="11">
    <source>
        <dbReference type="PROSITE" id="PS50878"/>
    </source>
</evidence>
<gene>
    <name evidence="13" type="ORF">CBR_g38119</name>
</gene>
<dbReference type="PROSITE" id="PS50878">
    <property type="entry name" value="RT_POL"/>
    <property type="match status" value="1"/>
</dbReference>
<dbReference type="Proteomes" id="UP000265515">
    <property type="component" value="Unassembled WGS sequence"/>
</dbReference>
<evidence type="ECO:0000256" key="3">
    <source>
        <dbReference type="ARBA" id="ARBA00022695"/>
    </source>
</evidence>
<feature type="compositionally biased region" description="Basic and acidic residues" evidence="10">
    <location>
        <begin position="1"/>
        <end position="14"/>
    </location>
</feature>
<dbReference type="InterPro" id="IPR001584">
    <property type="entry name" value="Integrase_cat-core"/>
</dbReference>
<dbReference type="Gene3D" id="1.10.340.70">
    <property type="match status" value="1"/>
</dbReference>
<dbReference type="SUPFAM" id="SSF56672">
    <property type="entry name" value="DNA/RNA polymerases"/>
    <property type="match status" value="1"/>
</dbReference>
<dbReference type="FunFam" id="3.30.70.270:FF:000020">
    <property type="entry name" value="Transposon Tf2-6 polyprotein-like Protein"/>
    <property type="match status" value="1"/>
</dbReference>
<dbReference type="Gramene" id="GBG84145">
    <property type="protein sequence ID" value="GBG84145"/>
    <property type="gene ID" value="CBR_g38119"/>
</dbReference>
<dbReference type="OrthoDB" id="2013610at2759"/>
<dbReference type="EMBL" id="BFEA01000465">
    <property type="protein sequence ID" value="GBG84145.1"/>
    <property type="molecule type" value="Genomic_DNA"/>
</dbReference>
<dbReference type="FunFam" id="3.10.10.10:FF:000007">
    <property type="entry name" value="Retrovirus-related Pol polyprotein from transposon 17.6-like Protein"/>
    <property type="match status" value="1"/>
</dbReference>
<dbReference type="CDD" id="cd01647">
    <property type="entry name" value="RT_LTR"/>
    <property type="match status" value="1"/>
</dbReference>
<name>A0A388LPI9_CHABU</name>
<dbReference type="InterPro" id="IPR043128">
    <property type="entry name" value="Rev_trsase/Diguanyl_cyclase"/>
</dbReference>
<dbReference type="InterPro" id="IPR000477">
    <property type="entry name" value="RT_dom"/>
</dbReference>
<feature type="compositionally biased region" description="Basic and acidic residues" evidence="10">
    <location>
        <begin position="29"/>
        <end position="43"/>
    </location>
</feature>
<dbReference type="GO" id="GO:0006508">
    <property type="term" value="P:proteolysis"/>
    <property type="evidence" value="ECO:0007669"/>
    <property type="project" value="UniProtKB-KW"/>
</dbReference>
<evidence type="ECO:0000256" key="8">
    <source>
        <dbReference type="ARBA" id="ARBA00023268"/>
    </source>
</evidence>
<dbReference type="Pfam" id="PF17919">
    <property type="entry name" value="RT_RNaseH_2"/>
    <property type="match status" value="1"/>
</dbReference>
<dbReference type="Pfam" id="PF17921">
    <property type="entry name" value="Integrase_H2C2"/>
    <property type="match status" value="1"/>
</dbReference>
<evidence type="ECO:0000256" key="5">
    <source>
        <dbReference type="ARBA" id="ARBA00022759"/>
    </source>
</evidence>
<dbReference type="GO" id="GO:0003964">
    <property type="term" value="F:RNA-directed DNA polymerase activity"/>
    <property type="evidence" value="ECO:0007669"/>
    <property type="project" value="UniProtKB-KW"/>
</dbReference>
<evidence type="ECO:0008006" key="15">
    <source>
        <dbReference type="Google" id="ProtNLM"/>
    </source>
</evidence>
<dbReference type="GO" id="GO:0003676">
    <property type="term" value="F:nucleic acid binding"/>
    <property type="evidence" value="ECO:0007669"/>
    <property type="project" value="InterPro"/>
</dbReference>
<evidence type="ECO:0000256" key="1">
    <source>
        <dbReference type="ARBA" id="ARBA00022670"/>
    </source>
</evidence>